<keyword evidence="3" id="KW-1185">Reference proteome</keyword>
<organism evidence="2 3">
    <name type="scientific">Portunus trituberculatus</name>
    <name type="common">Swimming crab</name>
    <name type="synonym">Neptunus trituberculatus</name>
    <dbReference type="NCBI Taxonomy" id="210409"/>
    <lineage>
        <taxon>Eukaryota</taxon>
        <taxon>Metazoa</taxon>
        <taxon>Ecdysozoa</taxon>
        <taxon>Arthropoda</taxon>
        <taxon>Crustacea</taxon>
        <taxon>Multicrustacea</taxon>
        <taxon>Malacostraca</taxon>
        <taxon>Eumalacostraca</taxon>
        <taxon>Eucarida</taxon>
        <taxon>Decapoda</taxon>
        <taxon>Pleocyemata</taxon>
        <taxon>Brachyura</taxon>
        <taxon>Eubrachyura</taxon>
        <taxon>Portunoidea</taxon>
        <taxon>Portunidae</taxon>
        <taxon>Portuninae</taxon>
        <taxon>Portunus</taxon>
    </lineage>
</organism>
<dbReference type="EMBL" id="VSRR010010534">
    <property type="protein sequence ID" value="MPC51956.1"/>
    <property type="molecule type" value="Genomic_DNA"/>
</dbReference>
<feature type="compositionally biased region" description="Basic residues" evidence="1">
    <location>
        <begin position="1"/>
        <end position="10"/>
    </location>
</feature>
<protein>
    <submittedName>
        <fullName evidence="2">Uncharacterized protein</fullName>
    </submittedName>
</protein>
<evidence type="ECO:0000256" key="1">
    <source>
        <dbReference type="SAM" id="MobiDB-lite"/>
    </source>
</evidence>
<evidence type="ECO:0000313" key="3">
    <source>
        <dbReference type="Proteomes" id="UP000324222"/>
    </source>
</evidence>
<comment type="caution">
    <text evidence="2">The sequence shown here is derived from an EMBL/GenBank/DDBJ whole genome shotgun (WGS) entry which is preliminary data.</text>
</comment>
<sequence>MRQIRAKGKRHGEAGRRQQQPHAKAAGRECVQLAWVMATVYQKVWYEAATECNTSDNTTECYQALTTKTVVVITEITITEISVNKHL</sequence>
<feature type="region of interest" description="Disordered" evidence="1">
    <location>
        <begin position="1"/>
        <end position="25"/>
    </location>
</feature>
<dbReference type="Proteomes" id="UP000324222">
    <property type="component" value="Unassembled WGS sequence"/>
</dbReference>
<reference evidence="2 3" key="1">
    <citation type="submission" date="2019-05" db="EMBL/GenBank/DDBJ databases">
        <title>Another draft genome of Portunus trituberculatus and its Hox gene families provides insights of decapod evolution.</title>
        <authorList>
            <person name="Jeong J.-H."/>
            <person name="Song I."/>
            <person name="Kim S."/>
            <person name="Choi T."/>
            <person name="Kim D."/>
            <person name="Ryu S."/>
            <person name="Kim W."/>
        </authorList>
    </citation>
    <scope>NUCLEOTIDE SEQUENCE [LARGE SCALE GENOMIC DNA]</scope>
    <source>
        <tissue evidence="2">Muscle</tissue>
    </source>
</reference>
<gene>
    <name evidence="2" type="ORF">E2C01_045814</name>
</gene>
<evidence type="ECO:0000313" key="2">
    <source>
        <dbReference type="EMBL" id="MPC51956.1"/>
    </source>
</evidence>
<name>A0A5B7G2E1_PORTR</name>
<accession>A0A5B7G2E1</accession>
<dbReference type="AlphaFoldDB" id="A0A5B7G2E1"/>
<proteinExistence type="predicted"/>